<gene>
    <name evidence="7" type="ORF">FHS48_000982</name>
</gene>
<keyword evidence="8" id="KW-1185">Reference proteome</keyword>
<dbReference type="Gene3D" id="1.10.760.10">
    <property type="entry name" value="Cytochrome c-like domain"/>
    <property type="match status" value="1"/>
</dbReference>
<comment type="caution">
    <text evidence="7">The sequence shown here is derived from an EMBL/GenBank/DDBJ whole genome shotgun (WGS) entry which is preliminary data.</text>
</comment>
<protein>
    <submittedName>
        <fullName evidence="7">CxxC motif-containing protein (DUF1111 family)</fullName>
    </submittedName>
</protein>
<dbReference type="GO" id="GO:0020037">
    <property type="term" value="F:heme binding"/>
    <property type="evidence" value="ECO:0007669"/>
    <property type="project" value="InterPro"/>
</dbReference>
<evidence type="ECO:0000256" key="2">
    <source>
        <dbReference type="ARBA" id="ARBA00022723"/>
    </source>
</evidence>
<reference evidence="7 8" key="1">
    <citation type="submission" date="2020-08" db="EMBL/GenBank/DDBJ databases">
        <title>Genomic Encyclopedia of Type Strains, Phase IV (KMG-IV): sequencing the most valuable type-strain genomes for metagenomic binning, comparative biology and taxonomic classification.</title>
        <authorList>
            <person name="Goeker M."/>
        </authorList>
    </citation>
    <scope>NUCLEOTIDE SEQUENCE [LARGE SCALE GENOMIC DNA]</scope>
    <source>
        <strain evidence="7 8">DSM 11590</strain>
    </source>
</reference>
<organism evidence="7 8">
    <name type="scientific">Novispirillum itersonii</name>
    <name type="common">Aquaspirillum itersonii</name>
    <dbReference type="NCBI Taxonomy" id="189"/>
    <lineage>
        <taxon>Bacteria</taxon>
        <taxon>Pseudomonadati</taxon>
        <taxon>Pseudomonadota</taxon>
        <taxon>Alphaproteobacteria</taxon>
        <taxon>Rhodospirillales</taxon>
        <taxon>Novispirillaceae</taxon>
        <taxon>Novispirillum</taxon>
    </lineage>
</organism>
<feature type="signal peptide" evidence="5">
    <location>
        <begin position="1"/>
        <end position="22"/>
    </location>
</feature>
<evidence type="ECO:0000256" key="5">
    <source>
        <dbReference type="SAM" id="SignalP"/>
    </source>
</evidence>
<dbReference type="InterPro" id="IPR051395">
    <property type="entry name" value="Cytochrome_c_Peroxidase/MauG"/>
</dbReference>
<dbReference type="PROSITE" id="PS51007">
    <property type="entry name" value="CYTC"/>
    <property type="match status" value="1"/>
</dbReference>
<dbReference type="InterPro" id="IPR036909">
    <property type="entry name" value="Cyt_c-like_dom_sf"/>
</dbReference>
<dbReference type="RefSeq" id="WP_184261959.1">
    <property type="nucleotide sequence ID" value="NZ_JACIIX010000002.1"/>
</dbReference>
<dbReference type="PIRSF" id="PIRSF028099">
    <property type="entry name" value="DUF1111"/>
    <property type="match status" value="1"/>
</dbReference>
<dbReference type="Proteomes" id="UP000544872">
    <property type="component" value="Unassembled WGS sequence"/>
</dbReference>
<dbReference type="GO" id="GO:0046872">
    <property type="term" value="F:metal ion binding"/>
    <property type="evidence" value="ECO:0007669"/>
    <property type="project" value="UniProtKB-KW"/>
</dbReference>
<keyword evidence="3 4" id="KW-0408">Iron</keyword>
<dbReference type="PANTHER" id="PTHR30600">
    <property type="entry name" value="CYTOCHROME C PEROXIDASE-RELATED"/>
    <property type="match status" value="1"/>
</dbReference>
<dbReference type="AlphaFoldDB" id="A0A7X0DL38"/>
<dbReference type="Pfam" id="PF06537">
    <property type="entry name" value="DHOR"/>
    <property type="match status" value="1"/>
</dbReference>
<keyword evidence="2 4" id="KW-0479">Metal-binding</keyword>
<evidence type="ECO:0000256" key="3">
    <source>
        <dbReference type="ARBA" id="ARBA00023004"/>
    </source>
</evidence>
<evidence type="ECO:0000256" key="4">
    <source>
        <dbReference type="PROSITE-ProRule" id="PRU00433"/>
    </source>
</evidence>
<dbReference type="GO" id="GO:0004130">
    <property type="term" value="F:cytochrome-c peroxidase activity"/>
    <property type="evidence" value="ECO:0007669"/>
    <property type="project" value="TreeGrafter"/>
</dbReference>
<keyword evidence="5" id="KW-0732">Signal</keyword>
<dbReference type="SUPFAM" id="SSF46626">
    <property type="entry name" value="Cytochrome c"/>
    <property type="match status" value="1"/>
</dbReference>
<accession>A0A7X0DL38</accession>
<dbReference type="EMBL" id="JACIIX010000002">
    <property type="protein sequence ID" value="MBB6209580.1"/>
    <property type="molecule type" value="Genomic_DNA"/>
</dbReference>
<keyword evidence="1 4" id="KW-0349">Heme</keyword>
<feature type="chain" id="PRO_5031563477" evidence="5">
    <location>
        <begin position="23"/>
        <end position="486"/>
    </location>
</feature>
<sequence length="486" mass="52006">MKYAVLPLLLCSVLGLSTPAGAVEPVAFTPGEDRPAGDLTHHQLRDRKAFTRPAATLTADQMMRFRLGDSFFRRLWVSAPASTQAADGLGPLFNSRSCQRCHVGDGRGHLPDGTMGSEAFFLRLSVPPRTEDERQVLASGRQAVIPDPVYGTQLQTSSVQGHPAEGKVEIDWTEQRVRLADGDWVPLRQPHYRITGLAYGPLDPQVMVSPRVAPPMIGLGLLEAVPEADLLAHEDPDDRDGDGISGRANRVWDVAAGAVRIGRFGWKAGQPTLDQQNQSAFNGDIGLSTPLFPKASGDCTAAQADCLTAPSGNSPQYENLEAPHAVTDLVLFYTRTLSGPARDRAAATDPQVLRGKALFTATGCAACHTPQQRTARAGGDAGVDPVVAGQTIWPYTDLLLHDMGDGLADGRPEGQANGREWRTPPLWGLGLTGVVSPRAGYLHDGRARTVLEAILWHGGEAAAARDRVQALPTADREALLAFLKSL</sequence>
<evidence type="ECO:0000313" key="7">
    <source>
        <dbReference type="EMBL" id="MBB6209580.1"/>
    </source>
</evidence>
<name>A0A7X0DL38_NOVIT</name>
<dbReference type="InterPro" id="IPR009056">
    <property type="entry name" value="Cyt_c-like_dom"/>
</dbReference>
<dbReference type="InterPro" id="IPR010538">
    <property type="entry name" value="DHOR"/>
</dbReference>
<evidence type="ECO:0000259" key="6">
    <source>
        <dbReference type="PROSITE" id="PS51007"/>
    </source>
</evidence>
<evidence type="ECO:0000313" key="8">
    <source>
        <dbReference type="Proteomes" id="UP000544872"/>
    </source>
</evidence>
<dbReference type="GO" id="GO:0009055">
    <property type="term" value="F:electron transfer activity"/>
    <property type="evidence" value="ECO:0007669"/>
    <property type="project" value="InterPro"/>
</dbReference>
<dbReference type="PANTHER" id="PTHR30600:SF4">
    <property type="entry name" value="CYTOCHROME C DOMAIN-CONTAINING PROTEIN"/>
    <property type="match status" value="1"/>
</dbReference>
<evidence type="ECO:0000256" key="1">
    <source>
        <dbReference type="ARBA" id="ARBA00022617"/>
    </source>
</evidence>
<proteinExistence type="predicted"/>
<feature type="domain" description="Cytochrome c" evidence="6">
    <location>
        <begin position="350"/>
        <end position="486"/>
    </location>
</feature>